<name>A0A0G4F895_VITBC</name>
<accession>A0A0G4F895</accession>
<dbReference type="Proteomes" id="UP000041254">
    <property type="component" value="Unassembled WGS sequence"/>
</dbReference>
<keyword evidence="3" id="KW-1185">Reference proteome</keyword>
<evidence type="ECO:0000313" key="3">
    <source>
        <dbReference type="Proteomes" id="UP000041254"/>
    </source>
</evidence>
<gene>
    <name evidence="2" type="ORF">Vbra_14643</name>
</gene>
<sequence length="239" mass="26200">MLAKLALFLLSSQTEQPIASATVLQKVKGFGIGGSARPQRSGLSESGEGFSATANETESSADPSRAQALGTLFKSEDEEIRELGSDEFLDTMRLWAPMSNFVVNEGNASSREEGNATRLVLQQMAEWKPPRSGSYLGKTPDWRFGAPVGAFKGGQLDAVACLEISESDGVVVRYIVLNPLNIGVEGNAADWLIKGMAFICRERLGMRLDIYPLMRVYDGRYYDAHKHLCEQNEVERTSL</sequence>
<dbReference type="InParanoid" id="A0A0G4F895"/>
<evidence type="ECO:0000313" key="2">
    <source>
        <dbReference type="EMBL" id="CEM08583.1"/>
    </source>
</evidence>
<feature type="compositionally biased region" description="Polar residues" evidence="1">
    <location>
        <begin position="52"/>
        <end position="62"/>
    </location>
</feature>
<dbReference type="OrthoDB" id="202727at2759"/>
<feature type="region of interest" description="Disordered" evidence="1">
    <location>
        <begin position="35"/>
        <end position="65"/>
    </location>
</feature>
<reference evidence="2 3" key="1">
    <citation type="submission" date="2014-11" db="EMBL/GenBank/DDBJ databases">
        <authorList>
            <person name="Zhu J."/>
            <person name="Qi W."/>
            <person name="Song R."/>
        </authorList>
    </citation>
    <scope>NUCLEOTIDE SEQUENCE [LARGE SCALE GENOMIC DNA]</scope>
</reference>
<proteinExistence type="predicted"/>
<dbReference type="VEuPathDB" id="CryptoDB:Vbra_14643"/>
<organism evidence="2 3">
    <name type="scientific">Vitrella brassicaformis (strain CCMP3155)</name>
    <dbReference type="NCBI Taxonomy" id="1169540"/>
    <lineage>
        <taxon>Eukaryota</taxon>
        <taxon>Sar</taxon>
        <taxon>Alveolata</taxon>
        <taxon>Colpodellida</taxon>
        <taxon>Vitrellaceae</taxon>
        <taxon>Vitrella</taxon>
    </lineage>
</organism>
<protein>
    <submittedName>
        <fullName evidence="2">Uncharacterized protein</fullName>
    </submittedName>
</protein>
<dbReference type="EMBL" id="CDMY01000385">
    <property type="protein sequence ID" value="CEM08583.1"/>
    <property type="molecule type" value="Genomic_DNA"/>
</dbReference>
<dbReference type="AlphaFoldDB" id="A0A0G4F895"/>
<evidence type="ECO:0000256" key="1">
    <source>
        <dbReference type="SAM" id="MobiDB-lite"/>
    </source>
</evidence>